<proteinExistence type="predicted"/>
<dbReference type="STRING" id="1195236.CTER_4553"/>
<protein>
    <submittedName>
        <fullName evidence="2">Carbohydrate binding domain (Family 25)</fullName>
    </submittedName>
</protein>
<dbReference type="PATRIC" id="fig|1195236.3.peg.4735"/>
<dbReference type="AlphaFoldDB" id="S0FFW6"/>
<dbReference type="eggNOG" id="ENOG5032Z2V">
    <property type="taxonomic scope" value="Bacteria"/>
</dbReference>
<evidence type="ECO:0000313" key="2">
    <source>
        <dbReference type="EMBL" id="EMS69622.1"/>
    </source>
</evidence>
<dbReference type="Gene3D" id="2.60.40.10">
    <property type="entry name" value="Immunoglobulins"/>
    <property type="match status" value="1"/>
</dbReference>
<feature type="domain" description="Carbohydrate binding module family 25" evidence="1">
    <location>
        <begin position="21"/>
        <end position="101"/>
    </location>
</feature>
<gene>
    <name evidence="2" type="ORF">CTER_4553</name>
</gene>
<reference evidence="2 3" key="1">
    <citation type="journal article" date="2013" name="Genome Announc.">
        <title>Draft Genome Sequence of the Cellulolytic, Mesophilic, Anaerobic Bacterium Clostridium termitidis Strain CT1112 (DSM 5398).</title>
        <authorList>
            <person name="Lal S."/>
            <person name="Ramachandran U."/>
            <person name="Zhang X."/>
            <person name="Munir R."/>
            <person name="Sparling R."/>
            <person name="Levin D.B."/>
        </authorList>
    </citation>
    <scope>NUCLEOTIDE SEQUENCE [LARGE SCALE GENOMIC DNA]</scope>
    <source>
        <strain evidence="2 3">CT1112</strain>
    </source>
</reference>
<comment type="caution">
    <text evidence="2">The sequence shown here is derived from an EMBL/GenBank/DDBJ whole genome shotgun (WGS) entry which is preliminary data.</text>
</comment>
<sequence>MAIKSYEENGVSLSKKTIYGGDRIKITYKGLLAEAGAESIYLHSGYGSEWSGSTYTPMQKGADGFSTEIQILEGKSLQLCFKDPADNWDNNSGENYVFKISARRSKKA</sequence>
<dbReference type="Pfam" id="PF16760">
    <property type="entry name" value="CBM53"/>
    <property type="match status" value="1"/>
</dbReference>
<name>S0FFW6_RUMCE</name>
<evidence type="ECO:0000259" key="1">
    <source>
        <dbReference type="SMART" id="SM01066"/>
    </source>
</evidence>
<dbReference type="RefSeq" id="WP_004629897.1">
    <property type="nucleotide sequence ID" value="NZ_AORV01000065.1"/>
</dbReference>
<keyword evidence="3" id="KW-1185">Reference proteome</keyword>
<evidence type="ECO:0000313" key="3">
    <source>
        <dbReference type="Proteomes" id="UP000014155"/>
    </source>
</evidence>
<dbReference type="InterPro" id="IPR005085">
    <property type="entry name" value="CBM25"/>
</dbReference>
<dbReference type="Proteomes" id="UP000014155">
    <property type="component" value="Unassembled WGS sequence"/>
</dbReference>
<dbReference type="GO" id="GO:2001070">
    <property type="term" value="F:starch binding"/>
    <property type="evidence" value="ECO:0007669"/>
    <property type="project" value="InterPro"/>
</dbReference>
<dbReference type="SMART" id="SM01066">
    <property type="entry name" value="CBM_25"/>
    <property type="match status" value="1"/>
</dbReference>
<organism evidence="2 3">
    <name type="scientific">Ruminiclostridium cellobioparum subsp. termitidis CT1112</name>
    <dbReference type="NCBI Taxonomy" id="1195236"/>
    <lineage>
        <taxon>Bacteria</taxon>
        <taxon>Bacillati</taxon>
        <taxon>Bacillota</taxon>
        <taxon>Clostridia</taxon>
        <taxon>Eubacteriales</taxon>
        <taxon>Oscillospiraceae</taxon>
        <taxon>Ruminiclostridium</taxon>
    </lineage>
</organism>
<accession>S0FFW6</accession>
<dbReference type="EMBL" id="AORV01000065">
    <property type="protein sequence ID" value="EMS69622.1"/>
    <property type="molecule type" value="Genomic_DNA"/>
</dbReference>
<dbReference type="InterPro" id="IPR013783">
    <property type="entry name" value="Ig-like_fold"/>
</dbReference>